<evidence type="ECO:0000313" key="7">
    <source>
        <dbReference type="EMBL" id="ROQ24217.1"/>
    </source>
</evidence>
<dbReference type="InterPro" id="IPR000447">
    <property type="entry name" value="G3P_DH_FAD-dep"/>
</dbReference>
<organism evidence="7 8">
    <name type="scientific">Gallaecimonas pentaromativorans</name>
    <dbReference type="NCBI Taxonomy" id="584787"/>
    <lineage>
        <taxon>Bacteria</taxon>
        <taxon>Pseudomonadati</taxon>
        <taxon>Pseudomonadota</taxon>
        <taxon>Gammaproteobacteria</taxon>
        <taxon>Enterobacterales</taxon>
        <taxon>Gallaecimonadaceae</taxon>
        <taxon>Gallaecimonas</taxon>
    </lineage>
</organism>
<dbReference type="OrthoDB" id="9766796at2"/>
<gene>
    <name evidence="7" type="ORF">EDC28_10798</name>
</gene>
<dbReference type="Pfam" id="PF01266">
    <property type="entry name" value="DAO"/>
    <property type="match status" value="1"/>
</dbReference>
<proteinExistence type="inferred from homology"/>
<dbReference type="RefSeq" id="WP_050659617.1">
    <property type="nucleotide sequence ID" value="NZ_LFWC01000010.1"/>
</dbReference>
<dbReference type="InterPro" id="IPR036188">
    <property type="entry name" value="FAD/NAD-bd_sf"/>
</dbReference>
<name>A0A3N1PAX0_9GAMM</name>
<dbReference type="STRING" id="584787.GCA_001247655_00707"/>
<comment type="cofactor">
    <cofactor evidence="1">
        <name>FAD</name>
        <dbReference type="ChEBI" id="CHEBI:57692"/>
    </cofactor>
</comment>
<evidence type="ECO:0000256" key="5">
    <source>
        <dbReference type="ARBA" id="ARBA00023002"/>
    </source>
</evidence>
<feature type="domain" description="FAD dependent oxidoreductase" evidence="6">
    <location>
        <begin position="2"/>
        <end position="350"/>
    </location>
</feature>
<evidence type="ECO:0000256" key="3">
    <source>
        <dbReference type="ARBA" id="ARBA00022630"/>
    </source>
</evidence>
<dbReference type="EMBL" id="RJUL01000007">
    <property type="protein sequence ID" value="ROQ24217.1"/>
    <property type="molecule type" value="Genomic_DNA"/>
</dbReference>
<dbReference type="PANTHER" id="PTHR11985">
    <property type="entry name" value="GLYCEROL-3-PHOSPHATE DEHYDROGENASE"/>
    <property type="match status" value="1"/>
</dbReference>
<evidence type="ECO:0000259" key="6">
    <source>
        <dbReference type="Pfam" id="PF01266"/>
    </source>
</evidence>
<comment type="caution">
    <text evidence="7">The sequence shown here is derived from an EMBL/GenBank/DDBJ whole genome shotgun (WGS) entry which is preliminary data.</text>
</comment>
<dbReference type="InterPro" id="IPR006076">
    <property type="entry name" value="FAD-dep_OxRdtase"/>
</dbReference>
<keyword evidence="8" id="KW-1185">Reference proteome</keyword>
<keyword evidence="4" id="KW-0274">FAD</keyword>
<dbReference type="Proteomes" id="UP000268033">
    <property type="component" value="Unassembled WGS sequence"/>
</dbReference>
<dbReference type="Gene3D" id="3.30.9.10">
    <property type="entry name" value="D-Amino Acid Oxidase, subunit A, domain 2"/>
    <property type="match status" value="1"/>
</dbReference>
<comment type="similarity">
    <text evidence="2">Belongs to the FAD-dependent glycerol-3-phosphate dehydrogenase family.</text>
</comment>
<dbReference type="GO" id="GO:0046168">
    <property type="term" value="P:glycerol-3-phosphate catabolic process"/>
    <property type="evidence" value="ECO:0007669"/>
    <property type="project" value="TreeGrafter"/>
</dbReference>
<accession>A0A3N1PAX0</accession>
<dbReference type="GO" id="GO:0004368">
    <property type="term" value="F:glycerol-3-phosphate dehydrogenase (quinone) activity"/>
    <property type="evidence" value="ECO:0007669"/>
    <property type="project" value="InterPro"/>
</dbReference>
<protein>
    <submittedName>
        <fullName evidence="7">Glycerol-3-phosphate dehydrogenase</fullName>
    </submittedName>
</protein>
<evidence type="ECO:0000313" key="8">
    <source>
        <dbReference type="Proteomes" id="UP000268033"/>
    </source>
</evidence>
<evidence type="ECO:0000256" key="4">
    <source>
        <dbReference type="ARBA" id="ARBA00022827"/>
    </source>
</evidence>
<evidence type="ECO:0000256" key="2">
    <source>
        <dbReference type="ARBA" id="ARBA00007330"/>
    </source>
</evidence>
<sequence length="358" mass="40033">MRVAVVGGGINGVCIAWALAKQLHQVTLFERGQLMGETSSASSKLLHGGLRYLEQRQWRLVREALAERHWWLKAAPELTRRLPILYPIYRNSRRSRWLLKAGLTLYDTLALGKGLGWHRWLSHQAVMAMEPDLERRGLLGAYCFFDGQMLDDHALGLWAAEQCQAAGVEIFEQQPVLAIDPEGLVVINGGMEQFDQVINVAGPWSQKLLVDSAMRPRQQLSLIRGSHLVLPGQRSHGLMLEVPFEERVVFVLPHGEHTLLGTTEVRHQLGEPVRCSAEERHYLLQLYNHYFLKPRTDGEVLGSFAGVRPLLAGASSPSQLSREYVLSSQGRVLTVSGGKWTTARALARAVCAKVDEDL</sequence>
<dbReference type="Gene3D" id="3.50.50.60">
    <property type="entry name" value="FAD/NAD(P)-binding domain"/>
    <property type="match status" value="1"/>
</dbReference>
<dbReference type="AlphaFoldDB" id="A0A3N1PAX0"/>
<evidence type="ECO:0000256" key="1">
    <source>
        <dbReference type="ARBA" id="ARBA00001974"/>
    </source>
</evidence>
<dbReference type="PRINTS" id="PR01001">
    <property type="entry name" value="FADG3PDH"/>
</dbReference>
<dbReference type="SUPFAM" id="SSF51905">
    <property type="entry name" value="FAD/NAD(P)-binding domain"/>
    <property type="match status" value="1"/>
</dbReference>
<dbReference type="PANTHER" id="PTHR11985:SF15">
    <property type="entry name" value="GLYCEROL-3-PHOSPHATE DEHYDROGENASE, MITOCHONDRIAL"/>
    <property type="match status" value="1"/>
</dbReference>
<reference evidence="7 8" key="1">
    <citation type="submission" date="2018-11" db="EMBL/GenBank/DDBJ databases">
        <title>Genomic Encyclopedia of Type Strains, Phase IV (KMG-IV): sequencing the most valuable type-strain genomes for metagenomic binning, comparative biology and taxonomic classification.</title>
        <authorList>
            <person name="Goeker M."/>
        </authorList>
    </citation>
    <scope>NUCLEOTIDE SEQUENCE [LARGE SCALE GENOMIC DNA]</scope>
    <source>
        <strain evidence="7 8">DSM 21945</strain>
    </source>
</reference>
<keyword evidence="5" id="KW-0560">Oxidoreductase</keyword>
<keyword evidence="3" id="KW-0285">Flavoprotein</keyword>